<evidence type="ECO:0000256" key="1">
    <source>
        <dbReference type="ARBA" id="ARBA00023157"/>
    </source>
</evidence>
<evidence type="ECO:0000313" key="4">
    <source>
        <dbReference type="Ensembl" id="ENSDCDP00010061345.1"/>
    </source>
</evidence>
<dbReference type="InterPro" id="IPR055355">
    <property type="entry name" value="ZP-C"/>
</dbReference>
<dbReference type="GeneTree" id="ENSGT00940000163503"/>
<dbReference type="InterPro" id="IPR048290">
    <property type="entry name" value="ZP_chr"/>
</dbReference>
<dbReference type="PANTHER" id="PTHR47130:SF3">
    <property type="entry name" value="ZONA PELLUCIDA PROTEIN"/>
    <property type="match status" value="1"/>
</dbReference>
<protein>
    <recommendedName>
        <fullName evidence="3">ZP domain-containing protein</fullName>
    </recommendedName>
</protein>
<keyword evidence="2" id="KW-0325">Glycoprotein</keyword>
<dbReference type="Pfam" id="PF00100">
    <property type="entry name" value="Zona_pellucida"/>
    <property type="match status" value="1"/>
</dbReference>
<dbReference type="AlphaFoldDB" id="A0AAY4EUH4"/>
<proteinExistence type="predicted"/>
<feature type="domain" description="ZP" evidence="3">
    <location>
        <begin position="528"/>
        <end position="795"/>
    </location>
</feature>
<dbReference type="Pfam" id="PF23344">
    <property type="entry name" value="ZP-N"/>
    <property type="match status" value="1"/>
</dbReference>
<dbReference type="Gene3D" id="2.60.40.4100">
    <property type="entry name" value="Zona pellucida, ZP-C domain"/>
    <property type="match status" value="1"/>
</dbReference>
<sequence>MRVSLDRSVLAGRHGTRTFPLTHVLASQCGYTVRPDPWGNIQIYVSLQNCYAEQEVWARFCSMYEGHLPQTIKTVTKSCSYDTWASREILCVQNYMEGIFYLNSWFGFIFRVCKAALRSLLSLWKIVFYTPTERPILPEELLGLGYGFQASPTQLIIRSPYNTAEAYPQDVMFKSSLFYKHLWMMTVVDAAAACPTGGAVFTETLITWRVPRHIFLLLSSHTSEMIELHMGINGRRLDQYEMLAKNYTMSVTEAHIVITIPVGSPDGCHKSYTFNDTYYVEYSIEPMLEILWRESPHPHETKYKVIFPITTPQFANPPRLNDYTVPENRVFTVQLSTFLHDVELVNITFQNALLTVAEANERGFNVQEQWFSNGSKAFNLQVPFSDSAVLESTTYSLSLVYGFLIFPELATFSHKESVTATLKDIVLPKVNGTCQQNSFNIIIKYGNQGHNFLTWVGKSPLTAEQFSFHENGTHFAIMVPFDAPSVAFEAIKPAAIKARLDLILRDPINNWNISVFSLACNFPLTMAECFPNGTMGVLAVKLESVPSLSPSQLTLTDPSCKPLFSTSQFAYFSFSVNSCGTTRRFLDGVMMYANEVSLKTGSNGTLGFFTTGLTTRFPVPPSGLHQCNEFQMDTPIAEFNSGELPVRMKLFQDKTYSRFFLKESFPLQVFLKQPLYFEVELMESTDPRVELILDNCWATMNEAREAMARWDIIVNSCENLEDLDHTVFHPVVADHRVQFPGHYKRFEVRMFSFIEDQVLSMNPAFFTQVFFHCDVLLCNSNGLLDEVCNGQCSKRQRIEAVSESDFKVDIRRESSGSIKLNSNRKQESIHIMWA</sequence>
<dbReference type="PROSITE" id="PS51034">
    <property type="entry name" value="ZP_2"/>
    <property type="match status" value="1"/>
</dbReference>
<accession>A0AAY4EUH4</accession>
<reference evidence="4 5" key="1">
    <citation type="submission" date="2020-06" db="EMBL/GenBank/DDBJ databases">
        <authorList>
            <consortium name="Wellcome Sanger Institute Data Sharing"/>
        </authorList>
    </citation>
    <scope>NUCLEOTIDE SEQUENCE [LARGE SCALE GENOMIC DNA]</scope>
</reference>
<keyword evidence="5" id="KW-1185">Reference proteome</keyword>
<reference evidence="4" key="2">
    <citation type="submission" date="2025-08" db="UniProtKB">
        <authorList>
            <consortium name="Ensembl"/>
        </authorList>
    </citation>
    <scope>IDENTIFICATION</scope>
</reference>
<dbReference type="PANTHER" id="PTHR47130">
    <property type="entry name" value="SI:DKEY-19B23.11-RELATED"/>
    <property type="match status" value="1"/>
</dbReference>
<evidence type="ECO:0000313" key="5">
    <source>
        <dbReference type="Proteomes" id="UP000694580"/>
    </source>
</evidence>
<dbReference type="Pfam" id="PF26562">
    <property type="entry name" value="Ig-like"/>
    <property type="match status" value="1"/>
</dbReference>
<reference evidence="4" key="3">
    <citation type="submission" date="2025-09" db="UniProtKB">
        <authorList>
            <consortium name="Ensembl"/>
        </authorList>
    </citation>
    <scope>IDENTIFICATION</scope>
</reference>
<dbReference type="Proteomes" id="UP000694580">
    <property type="component" value="Chromosome 14"/>
</dbReference>
<dbReference type="InterPro" id="IPR042235">
    <property type="entry name" value="ZP-C_dom"/>
</dbReference>
<dbReference type="InterPro" id="IPR058876">
    <property type="entry name" value="Ig-like_ZP"/>
</dbReference>
<dbReference type="Gene3D" id="2.60.40.3210">
    <property type="entry name" value="Zona pellucida, ZP-N domain"/>
    <property type="match status" value="1"/>
</dbReference>
<organism evidence="4 5">
    <name type="scientific">Denticeps clupeoides</name>
    <name type="common">denticle herring</name>
    <dbReference type="NCBI Taxonomy" id="299321"/>
    <lineage>
        <taxon>Eukaryota</taxon>
        <taxon>Metazoa</taxon>
        <taxon>Chordata</taxon>
        <taxon>Craniata</taxon>
        <taxon>Vertebrata</taxon>
        <taxon>Euteleostomi</taxon>
        <taxon>Actinopterygii</taxon>
        <taxon>Neopterygii</taxon>
        <taxon>Teleostei</taxon>
        <taxon>Clupei</taxon>
        <taxon>Clupeiformes</taxon>
        <taxon>Denticipitoidei</taxon>
        <taxon>Denticipitidae</taxon>
        <taxon>Denticeps</taxon>
    </lineage>
</organism>
<gene>
    <name evidence="4" type="primary">LOC114763713</name>
</gene>
<name>A0AAY4EUH4_9TELE</name>
<dbReference type="Ensembl" id="ENSDCDT00010072111.1">
    <property type="protein sequence ID" value="ENSDCDP00010061345.1"/>
    <property type="gene ID" value="ENSDCDG00010033884.1"/>
</dbReference>
<keyword evidence="1" id="KW-1015">Disulfide bond</keyword>
<dbReference type="PRINTS" id="PR00023">
    <property type="entry name" value="ZPELLUCIDA"/>
</dbReference>
<evidence type="ECO:0000256" key="2">
    <source>
        <dbReference type="ARBA" id="ARBA00023180"/>
    </source>
</evidence>
<evidence type="ECO:0000259" key="3">
    <source>
        <dbReference type="PROSITE" id="PS51034"/>
    </source>
</evidence>
<dbReference type="InterPro" id="IPR055356">
    <property type="entry name" value="ZP-N"/>
</dbReference>
<dbReference type="SMART" id="SM00241">
    <property type="entry name" value="ZP"/>
    <property type="match status" value="1"/>
</dbReference>
<dbReference type="InterPro" id="IPR001507">
    <property type="entry name" value="ZP_dom"/>
</dbReference>